<feature type="domain" description="EngA-type G" evidence="11">
    <location>
        <begin position="4"/>
        <end position="167"/>
    </location>
</feature>
<dbReference type="RefSeq" id="WP_245810031.1">
    <property type="nucleotide sequence ID" value="NZ_OBEN01000001.1"/>
</dbReference>
<evidence type="ECO:0000313" key="13">
    <source>
        <dbReference type="Proteomes" id="UP000218627"/>
    </source>
</evidence>
<feature type="domain" description="EngA-type G" evidence="11">
    <location>
        <begin position="175"/>
        <end position="347"/>
    </location>
</feature>
<keyword evidence="4 10" id="KW-0677">Repeat</keyword>
<evidence type="ECO:0000256" key="9">
    <source>
        <dbReference type="PROSITE-ProRule" id="PRU01049"/>
    </source>
</evidence>
<dbReference type="GO" id="GO:0005525">
    <property type="term" value="F:GTP binding"/>
    <property type="evidence" value="ECO:0007669"/>
    <property type="project" value="UniProtKB-UniRule"/>
</dbReference>
<dbReference type="InterPro" id="IPR006073">
    <property type="entry name" value="GTP-bd"/>
</dbReference>
<comment type="similarity">
    <text evidence="1 8 9 10">Belongs to the TRAFAC class TrmE-Era-EngA-EngB-Septin-like GTPase superfamily. EngA (Der) GTPase family.</text>
</comment>
<evidence type="ECO:0000313" key="12">
    <source>
        <dbReference type="EMBL" id="SNZ11161.1"/>
    </source>
</evidence>
<evidence type="ECO:0000259" key="11">
    <source>
        <dbReference type="PROSITE" id="PS51712"/>
    </source>
</evidence>
<dbReference type="PANTHER" id="PTHR43834:SF6">
    <property type="entry name" value="GTPASE DER"/>
    <property type="match status" value="1"/>
</dbReference>
<evidence type="ECO:0000256" key="1">
    <source>
        <dbReference type="ARBA" id="ARBA00008279"/>
    </source>
</evidence>
<dbReference type="Gene3D" id="3.40.50.300">
    <property type="entry name" value="P-loop containing nucleotide triphosphate hydrolases"/>
    <property type="match status" value="2"/>
</dbReference>
<evidence type="ECO:0000256" key="3">
    <source>
        <dbReference type="ARBA" id="ARBA00022517"/>
    </source>
</evidence>
<keyword evidence="13" id="KW-1185">Reference proteome</keyword>
<keyword evidence="6 8" id="KW-0342">GTP-binding</keyword>
<evidence type="ECO:0000256" key="7">
    <source>
        <dbReference type="ARBA" id="ARBA00032345"/>
    </source>
</evidence>
<dbReference type="InterPro" id="IPR005225">
    <property type="entry name" value="Small_GTP-bd"/>
</dbReference>
<dbReference type="FunFam" id="3.30.300.20:FF:000004">
    <property type="entry name" value="GTPase Der"/>
    <property type="match status" value="1"/>
</dbReference>
<dbReference type="NCBIfam" id="TIGR03594">
    <property type="entry name" value="GTPase_EngA"/>
    <property type="match status" value="1"/>
</dbReference>
<dbReference type="FunFam" id="3.40.50.300:FF:000057">
    <property type="entry name" value="GTPase Der"/>
    <property type="match status" value="1"/>
</dbReference>
<dbReference type="InterPro" id="IPR027417">
    <property type="entry name" value="P-loop_NTPase"/>
</dbReference>
<dbReference type="Proteomes" id="UP000218627">
    <property type="component" value="Unassembled WGS sequence"/>
</dbReference>
<dbReference type="FunFam" id="3.40.50.300:FF:000040">
    <property type="entry name" value="GTPase Der"/>
    <property type="match status" value="1"/>
</dbReference>
<sequence length="433" mass="49092">MMKNRIIIVGRPNVGKSTLFNRIIGRRKSIVYDLPGVTRDIIESEAEWKGKRFIVADTGGIFERGGELFKSIEEEVKKNLSDAKAILFVVDAKEGLTEADRYVAKMLYPYKEKVFLVVNKVDNEKLQRQAYDFYSLGFDRVFLVSAQHGRGVDELLSAVCDLLEDEPTKLEYEGIKVSFVGRPNVGKSSLINAILGSQRVLVSPIAGTTRDAVEIPFTYSDQKFVLIDTAGIRRRTKVEYGVEFFSVGRAIKAIELSDVSCLVLDMSEGITHQDQKIGGLIERRYKACVIVGNKFDLVKTDKNSALEYVKRQLSFLDYAPVVFTSALKGVGINELLHAVVLAYQDYTKEHKTSFINRAVQKVMGEKPPPVYKGKEVKVYYAFQEGTKPPTVVIITNYPEGWKESYKRFFVRKLREHLRIRHSPIKLIIRGREA</sequence>
<feature type="binding site" evidence="8">
    <location>
        <begin position="181"/>
        <end position="188"/>
    </location>
    <ligand>
        <name>GTP</name>
        <dbReference type="ChEBI" id="CHEBI:37565"/>
        <label>2</label>
    </ligand>
</feature>
<comment type="function">
    <text evidence="8 10">GTPase that plays an essential role in the late steps of ribosome biogenesis.</text>
</comment>
<evidence type="ECO:0000256" key="10">
    <source>
        <dbReference type="RuleBase" id="RU004481"/>
    </source>
</evidence>
<dbReference type="PIRSF" id="PIRSF006485">
    <property type="entry name" value="GTP-binding_EngA"/>
    <property type="match status" value="1"/>
</dbReference>
<dbReference type="CDD" id="cd01895">
    <property type="entry name" value="EngA2"/>
    <property type="match status" value="1"/>
</dbReference>
<dbReference type="GO" id="GO:0043022">
    <property type="term" value="F:ribosome binding"/>
    <property type="evidence" value="ECO:0007669"/>
    <property type="project" value="TreeGrafter"/>
</dbReference>
<proteinExistence type="inferred from homology"/>
<dbReference type="Pfam" id="PF01926">
    <property type="entry name" value="MMR_HSR1"/>
    <property type="match status" value="2"/>
</dbReference>
<comment type="subunit">
    <text evidence="8">Associates with the 50S ribosomal subunit.</text>
</comment>
<dbReference type="SUPFAM" id="SSF82653">
    <property type="entry name" value="Probable GTPase Der, C-terminal domain"/>
    <property type="match status" value="1"/>
</dbReference>
<feature type="binding site" evidence="8">
    <location>
        <begin position="119"/>
        <end position="122"/>
    </location>
    <ligand>
        <name>GTP</name>
        <dbReference type="ChEBI" id="CHEBI:37565"/>
        <label>1</label>
    </ligand>
</feature>
<dbReference type="AlphaFoldDB" id="A0A285NU28"/>
<dbReference type="GO" id="GO:0042254">
    <property type="term" value="P:ribosome biogenesis"/>
    <property type="evidence" value="ECO:0007669"/>
    <property type="project" value="UniProtKB-KW"/>
</dbReference>
<evidence type="ECO:0000256" key="8">
    <source>
        <dbReference type="HAMAP-Rule" id="MF_00195"/>
    </source>
</evidence>
<keyword evidence="3 8" id="KW-0690">Ribosome biogenesis</keyword>
<dbReference type="InterPro" id="IPR032859">
    <property type="entry name" value="KH_dom-like"/>
</dbReference>
<evidence type="ECO:0000256" key="4">
    <source>
        <dbReference type="ARBA" id="ARBA00022737"/>
    </source>
</evidence>
<evidence type="ECO:0000256" key="5">
    <source>
        <dbReference type="ARBA" id="ARBA00022741"/>
    </source>
</evidence>
<dbReference type="EMBL" id="OBEN01000001">
    <property type="protein sequence ID" value="SNZ11161.1"/>
    <property type="molecule type" value="Genomic_DNA"/>
</dbReference>
<dbReference type="HAMAP" id="MF_00195">
    <property type="entry name" value="GTPase_Der"/>
    <property type="match status" value="1"/>
</dbReference>
<feature type="binding site" evidence="8">
    <location>
        <begin position="228"/>
        <end position="232"/>
    </location>
    <ligand>
        <name>GTP</name>
        <dbReference type="ChEBI" id="CHEBI:37565"/>
        <label>2</label>
    </ligand>
</feature>
<dbReference type="NCBIfam" id="TIGR00231">
    <property type="entry name" value="small_GTP"/>
    <property type="match status" value="2"/>
</dbReference>
<protein>
    <recommendedName>
        <fullName evidence="2 8">GTPase Der</fullName>
    </recommendedName>
    <alternativeName>
        <fullName evidence="7 8">GTP-binding protein EngA</fullName>
    </alternativeName>
</protein>
<feature type="binding site" evidence="8">
    <location>
        <begin position="10"/>
        <end position="17"/>
    </location>
    <ligand>
        <name>GTP</name>
        <dbReference type="ChEBI" id="CHEBI:37565"/>
        <label>1</label>
    </ligand>
</feature>
<dbReference type="InterPro" id="IPR015946">
    <property type="entry name" value="KH_dom-like_a/b"/>
</dbReference>
<reference evidence="13" key="1">
    <citation type="submission" date="2017-09" db="EMBL/GenBank/DDBJ databases">
        <authorList>
            <person name="Varghese N."/>
            <person name="Submissions S."/>
        </authorList>
    </citation>
    <scope>NUCLEOTIDE SEQUENCE [LARGE SCALE GENOMIC DNA]</scope>
    <source>
        <strain evidence="13">DSM 2913</strain>
    </source>
</reference>
<accession>A0A285NU28</accession>
<dbReference type="PRINTS" id="PR00326">
    <property type="entry name" value="GTP1OBG"/>
</dbReference>
<evidence type="ECO:0000256" key="6">
    <source>
        <dbReference type="ARBA" id="ARBA00023134"/>
    </source>
</evidence>
<dbReference type="CDD" id="cd01894">
    <property type="entry name" value="EngA1"/>
    <property type="match status" value="1"/>
</dbReference>
<dbReference type="PROSITE" id="PS51712">
    <property type="entry name" value="G_ENGA"/>
    <property type="match status" value="2"/>
</dbReference>
<organism evidence="12 13">
    <name type="scientific">Hydrogenobacter hydrogenophilus</name>
    <dbReference type="NCBI Taxonomy" id="35835"/>
    <lineage>
        <taxon>Bacteria</taxon>
        <taxon>Pseudomonadati</taxon>
        <taxon>Aquificota</taxon>
        <taxon>Aquificia</taxon>
        <taxon>Aquificales</taxon>
        <taxon>Aquificaceae</taxon>
        <taxon>Hydrogenobacter</taxon>
    </lineage>
</organism>
<name>A0A285NU28_9AQUI</name>
<evidence type="ECO:0000256" key="2">
    <source>
        <dbReference type="ARBA" id="ARBA00020953"/>
    </source>
</evidence>
<dbReference type="InterPro" id="IPR031166">
    <property type="entry name" value="G_ENGA"/>
</dbReference>
<gene>
    <name evidence="8" type="primary">der</name>
    <name evidence="12" type="ORF">SAMN06265353_0157</name>
</gene>
<dbReference type="InterPro" id="IPR016484">
    <property type="entry name" value="GTPase_Der"/>
</dbReference>
<keyword evidence="5 8" id="KW-0547">Nucleotide-binding</keyword>
<dbReference type="Pfam" id="PF14714">
    <property type="entry name" value="KH_dom-like"/>
    <property type="match status" value="1"/>
</dbReference>
<feature type="binding site" evidence="8">
    <location>
        <begin position="57"/>
        <end position="61"/>
    </location>
    <ligand>
        <name>GTP</name>
        <dbReference type="ChEBI" id="CHEBI:37565"/>
        <label>1</label>
    </ligand>
</feature>
<dbReference type="SUPFAM" id="SSF52540">
    <property type="entry name" value="P-loop containing nucleoside triphosphate hydrolases"/>
    <property type="match status" value="2"/>
</dbReference>
<dbReference type="Gene3D" id="3.30.300.20">
    <property type="match status" value="1"/>
</dbReference>
<feature type="binding site" evidence="8">
    <location>
        <begin position="293"/>
        <end position="296"/>
    </location>
    <ligand>
        <name>GTP</name>
        <dbReference type="ChEBI" id="CHEBI:37565"/>
        <label>2</label>
    </ligand>
</feature>
<dbReference type="PANTHER" id="PTHR43834">
    <property type="entry name" value="GTPASE DER"/>
    <property type="match status" value="1"/>
</dbReference>